<dbReference type="AlphaFoldDB" id="A0A7W4VJZ6"/>
<evidence type="ECO:0000313" key="2">
    <source>
        <dbReference type="EMBL" id="MBB3018195.1"/>
    </source>
</evidence>
<protein>
    <submittedName>
        <fullName evidence="2">Hybrid cluster-associated redox disulfide protein</fullName>
    </submittedName>
</protein>
<reference evidence="2 3" key="1">
    <citation type="submission" date="2020-08" db="EMBL/GenBank/DDBJ databases">
        <title>The Agave Microbiome: Exploring the role of microbial communities in plant adaptations to desert environments.</title>
        <authorList>
            <person name="Partida-Martinez L.P."/>
        </authorList>
    </citation>
    <scope>NUCLEOTIDE SEQUENCE [LARGE SCALE GENOMIC DNA]</scope>
    <source>
        <strain evidence="2 3">AT3.9</strain>
    </source>
</reference>
<keyword evidence="3" id="KW-1185">Reference proteome</keyword>
<dbReference type="InterPro" id="IPR038062">
    <property type="entry name" value="ScdA-like_N_sf"/>
</dbReference>
<dbReference type="PANTHER" id="PTHR39341">
    <property type="entry name" value="BSL7085 PROTEIN"/>
    <property type="match status" value="1"/>
</dbReference>
<feature type="domain" description="DUF1858" evidence="1">
    <location>
        <begin position="9"/>
        <end position="54"/>
    </location>
</feature>
<name>A0A7W4VJZ6_9HYPH</name>
<dbReference type="InterPro" id="IPR023883">
    <property type="entry name" value="CHP03980_redox-disulphide"/>
</dbReference>
<evidence type="ECO:0000259" key="1">
    <source>
        <dbReference type="Pfam" id="PF08984"/>
    </source>
</evidence>
<dbReference type="Pfam" id="PF08984">
    <property type="entry name" value="DUF1858"/>
    <property type="match status" value="1"/>
</dbReference>
<dbReference type="PANTHER" id="PTHR39341:SF1">
    <property type="entry name" value="DUF1858 DOMAIN-CONTAINING PROTEIN"/>
    <property type="match status" value="1"/>
</dbReference>
<accession>A0A7W4VJZ6</accession>
<evidence type="ECO:0000313" key="3">
    <source>
        <dbReference type="Proteomes" id="UP000532010"/>
    </source>
</evidence>
<gene>
    <name evidence="2" type="ORF">FHR70_001235</name>
</gene>
<proteinExistence type="predicted"/>
<dbReference type="RefSeq" id="WP_183448551.1">
    <property type="nucleotide sequence ID" value="NZ_JACHWB010000001.1"/>
</dbReference>
<comment type="caution">
    <text evidence="2">The sequence shown here is derived from an EMBL/GenBank/DDBJ whole genome shotgun (WGS) entry which is preliminary data.</text>
</comment>
<dbReference type="NCBIfam" id="TIGR03980">
    <property type="entry name" value="prismane_assoc"/>
    <property type="match status" value="1"/>
</dbReference>
<organism evidence="2 3">
    <name type="scientific">Microvirga lupini</name>
    <dbReference type="NCBI Taxonomy" id="420324"/>
    <lineage>
        <taxon>Bacteria</taxon>
        <taxon>Pseudomonadati</taxon>
        <taxon>Pseudomonadota</taxon>
        <taxon>Alphaproteobacteria</taxon>
        <taxon>Hyphomicrobiales</taxon>
        <taxon>Methylobacteriaceae</taxon>
        <taxon>Microvirga</taxon>
    </lineage>
</organism>
<dbReference type="Proteomes" id="UP000532010">
    <property type="component" value="Unassembled WGS sequence"/>
</dbReference>
<dbReference type="InterPro" id="IPR015077">
    <property type="entry name" value="DUF1858"/>
</dbReference>
<sequence>MSVEATQFVDEVMRRWPMTIRVFLNHRMHCVGCPITCFHTVADACREHGVEQAQFLAELDAMIAKRSEPSSDRDLGVVVAHWPA</sequence>
<dbReference type="EMBL" id="JACHWB010000001">
    <property type="protein sequence ID" value="MBB3018195.1"/>
    <property type="molecule type" value="Genomic_DNA"/>
</dbReference>
<dbReference type="Gene3D" id="1.10.3910.10">
    <property type="entry name" value="SP0561-like"/>
    <property type="match status" value="1"/>
</dbReference>
<dbReference type="SUPFAM" id="SSF140683">
    <property type="entry name" value="SP0561-like"/>
    <property type="match status" value="1"/>
</dbReference>